<dbReference type="GO" id="GO:0030976">
    <property type="term" value="F:thiamine pyrophosphate binding"/>
    <property type="evidence" value="ECO:0007669"/>
    <property type="project" value="InterPro"/>
</dbReference>
<evidence type="ECO:0000313" key="7">
    <source>
        <dbReference type="Proteomes" id="UP000076078"/>
    </source>
</evidence>
<dbReference type="Pfam" id="PF00676">
    <property type="entry name" value="E1_dh"/>
    <property type="match status" value="1"/>
</dbReference>
<evidence type="ECO:0000256" key="3">
    <source>
        <dbReference type="ARBA" id="ARBA00023002"/>
    </source>
</evidence>
<dbReference type="FunCoup" id="A0A151ZCQ2">
    <property type="interactions" value="19"/>
</dbReference>
<dbReference type="Pfam" id="PF16870">
    <property type="entry name" value="OxoGdeHyase_C"/>
    <property type="match status" value="1"/>
</dbReference>
<evidence type="ECO:0000259" key="5">
    <source>
        <dbReference type="SMART" id="SM00861"/>
    </source>
</evidence>
<dbReference type="SUPFAM" id="SSF52518">
    <property type="entry name" value="Thiamin diphosphate-binding fold (THDP-binding)"/>
    <property type="match status" value="2"/>
</dbReference>
<dbReference type="PANTHER" id="PTHR23152">
    <property type="entry name" value="2-OXOGLUTARATE DEHYDROGENASE"/>
    <property type="match status" value="1"/>
</dbReference>
<proteinExistence type="inferred from homology"/>
<keyword evidence="7" id="KW-1185">Reference proteome</keyword>
<dbReference type="InterPro" id="IPR031717">
    <property type="entry name" value="ODO-1/KGD_C"/>
</dbReference>
<dbReference type="GO" id="GO:0016624">
    <property type="term" value="F:oxidoreductase activity, acting on the aldehyde or oxo group of donors, disulfide as acceptor"/>
    <property type="evidence" value="ECO:0007669"/>
    <property type="project" value="InterPro"/>
</dbReference>
<protein>
    <submittedName>
        <fullName evidence="6">Oxoglutarate dehydrogenase (Succinyl-transferring)</fullName>
    </submittedName>
</protein>
<dbReference type="NCBIfam" id="TIGR00239">
    <property type="entry name" value="2oxo_dh_E1"/>
    <property type="match status" value="1"/>
</dbReference>
<evidence type="ECO:0000313" key="6">
    <source>
        <dbReference type="EMBL" id="KYQ91728.1"/>
    </source>
</evidence>
<evidence type="ECO:0000256" key="1">
    <source>
        <dbReference type="ARBA" id="ARBA00001964"/>
    </source>
</evidence>
<dbReference type="PANTHER" id="PTHR23152:SF4">
    <property type="entry name" value="2-OXOADIPATE DEHYDROGENASE COMPLEX COMPONENT E1"/>
    <property type="match status" value="1"/>
</dbReference>
<dbReference type="InterPro" id="IPR001017">
    <property type="entry name" value="DH_E1"/>
</dbReference>
<evidence type="ECO:0000256" key="2">
    <source>
        <dbReference type="ARBA" id="ARBA00006936"/>
    </source>
</evidence>
<keyword evidence="3" id="KW-0560">Oxidoreductase</keyword>
<dbReference type="InterPro" id="IPR029061">
    <property type="entry name" value="THDP-binding"/>
</dbReference>
<dbReference type="CDD" id="cd02016">
    <property type="entry name" value="TPP_E1_OGDC_like"/>
    <property type="match status" value="1"/>
</dbReference>
<dbReference type="Gene3D" id="3.40.50.12470">
    <property type="match status" value="1"/>
</dbReference>
<comment type="cofactor">
    <cofactor evidence="1">
        <name>thiamine diphosphate</name>
        <dbReference type="ChEBI" id="CHEBI:58937"/>
    </cofactor>
</comment>
<keyword evidence="4" id="KW-0786">Thiamine pyrophosphate</keyword>
<dbReference type="OrthoDB" id="413077at2759"/>
<dbReference type="AlphaFoldDB" id="A0A151ZCQ2"/>
<dbReference type="Proteomes" id="UP000076078">
    <property type="component" value="Unassembled WGS sequence"/>
</dbReference>
<dbReference type="Gene3D" id="3.40.50.970">
    <property type="match status" value="1"/>
</dbReference>
<dbReference type="SMART" id="SM00861">
    <property type="entry name" value="Transket_pyr"/>
    <property type="match status" value="1"/>
</dbReference>
<dbReference type="InParanoid" id="A0A151ZCQ2"/>
<reference evidence="6 7" key="1">
    <citation type="submission" date="2015-12" db="EMBL/GenBank/DDBJ databases">
        <title>Dictyostelia acquired genes for synthesis and detection of signals that induce cell-type specialization by lateral gene transfer from prokaryotes.</title>
        <authorList>
            <person name="Gloeckner G."/>
            <person name="Schaap P."/>
        </authorList>
    </citation>
    <scope>NUCLEOTIDE SEQUENCE [LARGE SCALE GENOMIC DNA]</scope>
    <source>
        <strain evidence="6 7">TK</strain>
    </source>
</reference>
<accession>A0A151ZCQ2</accession>
<dbReference type="PIRSF" id="PIRSF000157">
    <property type="entry name" value="Oxoglu_dh_E1"/>
    <property type="match status" value="1"/>
</dbReference>
<dbReference type="InterPro" id="IPR011603">
    <property type="entry name" value="2oxoglutarate_DH_E1"/>
</dbReference>
<dbReference type="Pfam" id="PF02779">
    <property type="entry name" value="Transket_pyr"/>
    <property type="match status" value="1"/>
</dbReference>
<dbReference type="NCBIfam" id="NF006914">
    <property type="entry name" value="PRK09404.1"/>
    <property type="match status" value="1"/>
</dbReference>
<dbReference type="EMBL" id="LODT01000034">
    <property type="protein sequence ID" value="KYQ91728.1"/>
    <property type="molecule type" value="Genomic_DNA"/>
</dbReference>
<name>A0A151ZCQ2_TIELA</name>
<comment type="similarity">
    <text evidence="2">Belongs to the alpha-ketoglutarate dehydrogenase family.</text>
</comment>
<gene>
    <name evidence="6" type="ORF">DLAC_07510</name>
</gene>
<dbReference type="InterPro" id="IPR005475">
    <property type="entry name" value="Transketolase-like_Pyr-bd"/>
</dbReference>
<dbReference type="STRING" id="361077.A0A151ZCQ2"/>
<dbReference type="NCBIfam" id="NF008907">
    <property type="entry name" value="PRK12270.1"/>
    <property type="match status" value="1"/>
</dbReference>
<dbReference type="OMA" id="PAQYYHV"/>
<feature type="domain" description="Transketolase-like pyrimidine-binding" evidence="5">
    <location>
        <begin position="540"/>
        <end position="751"/>
    </location>
</feature>
<comment type="caution">
    <text evidence="6">The sequence shown here is derived from an EMBL/GenBank/DDBJ whole genome shotgun (WGS) entry which is preliminary data.</text>
</comment>
<organism evidence="6 7">
    <name type="scientific">Tieghemostelium lacteum</name>
    <name type="common">Slime mold</name>
    <name type="synonym">Dictyostelium lacteum</name>
    <dbReference type="NCBI Taxonomy" id="361077"/>
    <lineage>
        <taxon>Eukaryota</taxon>
        <taxon>Amoebozoa</taxon>
        <taxon>Evosea</taxon>
        <taxon>Eumycetozoa</taxon>
        <taxon>Dictyostelia</taxon>
        <taxon>Dictyosteliales</taxon>
        <taxon>Raperosteliaceae</taxon>
        <taxon>Tieghemostelium</taxon>
    </lineage>
</organism>
<sequence length="902" mass="101947">MMINIKKSLLVNSSKLMIRNYSTTNITGIHNVEKLVNGYRKYGYLNANVDPLGRMERVKSKYTTIEYYGFNDGHQNETFKDIQKLLKHQKSSNTTLKEISEYLDKVYCGDVSVQFDHIESAEEKEWLFDRFEEIQNQQLTKEERLEIAKNLVKSEVFDHFLQKKFPTFKRYGLEGNESMIVSCNSLFRESVNQGIENVVIGMPHRGRLNLLVQICGYPAKDLFWKIKGNPEFSDDLLAIGDVASHIGVSSDLQYPGGNVHVSLINNPSHLEAADPVAMGKVRAKQFYEGKDALCFMLHGDAAVAGQGVVTETLQLSQLTGFGVGGCVHLIANNQLGFTTIPKNGRSTRYSGDIGKFIGAPILVVNSQNPEMVEKVTRFAVEYRQKFKKDIVIDLVGWRKYGHNEVDEPSFTQPTMYSNIRKRQSIPQQYASQLANEGLFSSEQLQAFTAEEQQKLEQQLSQSLPETFKFSPMDHLEGKWKGIVQSHTIASKQPDTGYNVEELKKISVESTIVPESFQVHNRLLRSFSTARNDKVQKQQQADWATAESMAVGSLMKQGYNVRISGQDVGRGTFSQRHFNLHEQNSDSVYQPLNHMTKDSSHKGGQLEVVNSNLSEFAVLGYEYGYSIESPKTLPIWEAQFGDFVNGAQIIVDNFITSSEVKWLRQTGIVILLPHGYDGAGPEHSSCRLERFLQASDAEGVDVKNLDKIQREHNIYIINPSTPANYFHALRRQMIRNFRKPLVVAGPKVLLRHPNCFSSLQDMAPGTSFQPVLPDPDTMNNASSISHVIFCSGKVFYDLQEERSKLGLVDKYAIVRLEELSPFPYKEIANELKRYSNATKFAWVQEEQQNTGAWTFVEPRFKQAFDKTSQIKYIGRGPLAASATGYSSSHKKEAAQLLKDAFNF</sequence>
<dbReference type="Gene3D" id="3.40.50.11610">
    <property type="entry name" value="Multifunctional 2-oxoglutarate metabolism enzyme, C-terminal domain"/>
    <property type="match status" value="1"/>
</dbReference>
<evidence type="ECO:0000256" key="4">
    <source>
        <dbReference type="ARBA" id="ARBA00023052"/>
    </source>
</evidence>
<dbReference type="InterPro" id="IPR042179">
    <property type="entry name" value="KGD_C_sf"/>
</dbReference>
<dbReference type="Gene3D" id="1.10.287.1150">
    <property type="entry name" value="TPP helical domain"/>
    <property type="match status" value="1"/>
</dbReference>